<dbReference type="Pfam" id="PF00823">
    <property type="entry name" value="PPE"/>
    <property type="match status" value="1"/>
</dbReference>
<feature type="compositionally biased region" description="Polar residues" evidence="1">
    <location>
        <begin position="164"/>
        <end position="178"/>
    </location>
</feature>
<sequence>MFVDYSLLPPEINSGRMYTGPGAGSLLSASAAWDSLAAELHSAAAQYSSVVSGLAAARWAGPSSTAMAAAAQTYVTWLHDTAVQAEQTAGQAKAAASAHGAALAAHVPPPVIASNRSLLSALIANNFFGQYTAAIGETERQYAQMWAQDATAMHGYARSSSAASGLTPFSQPAQNTNPAGQAAQSASVAQATGNSTGSNLPSWLQQILSDGDLVNGDGLANQAAGYGGQAFGNGAAAWADAANALSNANNGVGLFTWIAENPAGLFETLTPPFLGPAGLSFGGTGLSSFSGPALSSFGGAGLSAGVGQAIKIGALSAPPTWAMPASAVTPASFTLPVASAPAASGVVGGFPGGAFGETMLGTLAGRGLGGATARAVSRRPSVVPRSPAAG</sequence>
<feature type="domain" description="PPE family C-terminal" evidence="3">
    <location>
        <begin position="303"/>
        <end position="385"/>
    </location>
</feature>
<dbReference type="InterPro" id="IPR000030">
    <property type="entry name" value="PPE_dom"/>
</dbReference>
<dbReference type="Proteomes" id="UP001056610">
    <property type="component" value="Chromosome"/>
</dbReference>
<feature type="region of interest" description="Disordered" evidence="1">
    <location>
        <begin position="164"/>
        <end position="195"/>
    </location>
</feature>
<reference evidence="4" key="1">
    <citation type="submission" date="2022-05" db="EMBL/GenBank/DDBJ databases">
        <title>A methanotrophic Mycobacterium dominates a cave microbial ecosystem.</title>
        <authorList>
            <person name="Van Spanning R.J.M."/>
            <person name="Guan Q."/>
            <person name="Melkonian C."/>
            <person name="Gallant J."/>
            <person name="Polerecky L."/>
            <person name="Flot J.-F."/>
            <person name="Brandt B.W."/>
            <person name="Braster M."/>
            <person name="Iturbe Espinoza P."/>
            <person name="Aerts J."/>
            <person name="Meima-Franke M."/>
            <person name="Piersma S.R."/>
            <person name="Bunduc C."/>
            <person name="Ummels R."/>
            <person name="Pain A."/>
            <person name="Fleming E.J."/>
            <person name="van der Wel N."/>
            <person name="Gherman V.D."/>
            <person name="Sarbu S.M."/>
            <person name="Bodelier P.L.E."/>
            <person name="Bitter W."/>
        </authorList>
    </citation>
    <scope>NUCLEOTIDE SEQUENCE</scope>
    <source>
        <strain evidence="4">Sulfur Cave</strain>
    </source>
</reference>
<evidence type="ECO:0000259" key="2">
    <source>
        <dbReference type="Pfam" id="PF00823"/>
    </source>
</evidence>
<evidence type="ECO:0000313" key="5">
    <source>
        <dbReference type="Proteomes" id="UP001056610"/>
    </source>
</evidence>
<evidence type="ECO:0000256" key="1">
    <source>
        <dbReference type="SAM" id="MobiDB-lite"/>
    </source>
</evidence>
<gene>
    <name evidence="4" type="ORF">M5I08_09560</name>
</gene>
<dbReference type="InterPro" id="IPR022171">
    <property type="entry name" value="PPE_C"/>
</dbReference>
<evidence type="ECO:0000313" key="4">
    <source>
        <dbReference type="EMBL" id="UQX12455.1"/>
    </source>
</evidence>
<dbReference type="Pfam" id="PF12484">
    <property type="entry name" value="PPE-SVP"/>
    <property type="match status" value="1"/>
</dbReference>
<dbReference type="PANTHER" id="PTHR46766:SF1">
    <property type="entry name" value="GLUTAMINE-RICH PROTEIN 2"/>
    <property type="match status" value="1"/>
</dbReference>
<protein>
    <submittedName>
        <fullName evidence="4">PPE family protein</fullName>
    </submittedName>
</protein>
<organism evidence="4 5">
    <name type="scientific">Candidatus Mycobacterium methanotrophicum</name>
    <dbReference type="NCBI Taxonomy" id="2943498"/>
    <lineage>
        <taxon>Bacteria</taxon>
        <taxon>Bacillati</taxon>
        <taxon>Actinomycetota</taxon>
        <taxon>Actinomycetes</taxon>
        <taxon>Mycobacteriales</taxon>
        <taxon>Mycobacteriaceae</taxon>
        <taxon>Mycobacterium</taxon>
    </lineage>
</organism>
<dbReference type="PANTHER" id="PTHR46766">
    <property type="entry name" value="GLUTAMINE-RICH PROTEIN 2"/>
    <property type="match status" value="1"/>
</dbReference>
<proteinExistence type="predicted"/>
<feature type="domain" description="PPE" evidence="2">
    <location>
        <begin position="4"/>
        <end position="165"/>
    </location>
</feature>
<name>A0ABY4QN84_9MYCO</name>
<accession>A0ABY4QN84</accession>
<dbReference type="RefSeq" id="WP_219066399.1">
    <property type="nucleotide sequence ID" value="NZ_CAJUXY010000007.1"/>
</dbReference>
<keyword evidence="5" id="KW-1185">Reference proteome</keyword>
<feature type="compositionally biased region" description="Low complexity" evidence="1">
    <location>
        <begin position="179"/>
        <end position="191"/>
    </location>
</feature>
<dbReference type="EMBL" id="CP097320">
    <property type="protein sequence ID" value="UQX12455.1"/>
    <property type="molecule type" value="Genomic_DNA"/>
</dbReference>
<evidence type="ECO:0000259" key="3">
    <source>
        <dbReference type="Pfam" id="PF12484"/>
    </source>
</evidence>